<keyword evidence="4 8" id="KW-0479">Metal-binding</keyword>
<dbReference type="InterPro" id="IPR032466">
    <property type="entry name" value="Metal_Hydrolase"/>
</dbReference>
<dbReference type="GO" id="GO:0006147">
    <property type="term" value="P:guanine catabolic process"/>
    <property type="evidence" value="ECO:0007669"/>
    <property type="project" value="UniProtKB-UniRule"/>
</dbReference>
<dbReference type="EC" id="3.5.4.3" evidence="3 7"/>
<dbReference type="InterPro" id="IPR011059">
    <property type="entry name" value="Metal-dep_hydrolase_composite"/>
</dbReference>
<evidence type="ECO:0000256" key="1">
    <source>
        <dbReference type="ARBA" id="ARBA00004984"/>
    </source>
</evidence>
<name>A0A317MUR9_9GAMM</name>
<dbReference type="Gene3D" id="2.30.40.10">
    <property type="entry name" value="Urease, subunit C, domain 1"/>
    <property type="match status" value="1"/>
</dbReference>
<dbReference type="AlphaFoldDB" id="A0A317MUR9"/>
<reference evidence="10 11" key="1">
    <citation type="submission" date="2018-05" db="EMBL/GenBank/DDBJ databases">
        <title>Genomic Encyclopedia of Type Strains, Phase IV (KMG-IV): sequencing the most valuable type-strain genomes for metagenomic binning, comparative biology and taxonomic classification.</title>
        <authorList>
            <person name="Goeker M."/>
        </authorList>
    </citation>
    <scope>NUCLEOTIDE SEQUENCE [LARGE SCALE GENOMIC DNA]</scope>
    <source>
        <strain evidence="10 11">DSM 23606</strain>
    </source>
</reference>
<dbReference type="GO" id="GO:0005829">
    <property type="term" value="C:cytosol"/>
    <property type="evidence" value="ECO:0007669"/>
    <property type="project" value="TreeGrafter"/>
</dbReference>
<dbReference type="NCBIfam" id="TIGR02967">
    <property type="entry name" value="guan_deamin"/>
    <property type="match status" value="1"/>
</dbReference>
<sequence>MSDLRAYRAELLDFTGDPGDDEHSAHLRHHLDGVLLVENGHVVEAGPAAWLLPQLGEDVAVEHFPGRLLLPGFVDAHIHYAQTDVVASYGADLLDWLQTYTFPAERAFADADHAAEVAQFFIRELLRNGTTTALVMATVHPASVDALFAAARPFDLRLIAGKVMMDRHCPPWLQDSAASGYADSLALIERWHGQGRFHYAVTPRFAPTSSDEQLAGAGRLAALDPSLFVHSHVAESPREVEWVAELFPWARSYLDVYDRFGLLRRRALYAHCIHLDAQDRARMCESGAGMIFCPTSNLFLGSGLLDVPACAGAHLAVGTDIGGGTSFSLLSTLAAGYKVTRLAGHTLTPLRGLYLATLGGACALDLDGVIGSFAPGREADFIVLDPTATPLLARRTAHAHTLAEKLFALIVLGDDRVIERSYVMGRCVHQRD</sequence>
<evidence type="ECO:0000313" key="11">
    <source>
        <dbReference type="Proteomes" id="UP000246569"/>
    </source>
</evidence>
<keyword evidence="5 8" id="KW-0378">Hydrolase</keyword>
<evidence type="ECO:0000256" key="7">
    <source>
        <dbReference type="NCBIfam" id="TIGR02967"/>
    </source>
</evidence>
<feature type="domain" description="Amidohydrolase-related" evidence="9">
    <location>
        <begin position="69"/>
        <end position="426"/>
    </location>
</feature>
<dbReference type="Pfam" id="PF01979">
    <property type="entry name" value="Amidohydro_1"/>
    <property type="match status" value="1"/>
</dbReference>
<evidence type="ECO:0000256" key="2">
    <source>
        <dbReference type="ARBA" id="ARBA00006745"/>
    </source>
</evidence>
<evidence type="ECO:0000256" key="4">
    <source>
        <dbReference type="ARBA" id="ARBA00022723"/>
    </source>
</evidence>
<dbReference type="Gene3D" id="3.20.20.140">
    <property type="entry name" value="Metal-dependent hydrolases"/>
    <property type="match status" value="1"/>
</dbReference>
<dbReference type="PANTHER" id="PTHR11271">
    <property type="entry name" value="GUANINE DEAMINASE"/>
    <property type="match status" value="1"/>
</dbReference>
<organism evidence="10 11">
    <name type="scientific">Plasticicumulans acidivorans</name>
    <dbReference type="NCBI Taxonomy" id="886464"/>
    <lineage>
        <taxon>Bacteria</taxon>
        <taxon>Pseudomonadati</taxon>
        <taxon>Pseudomonadota</taxon>
        <taxon>Gammaproteobacteria</taxon>
        <taxon>Candidatus Competibacteraceae</taxon>
        <taxon>Plasticicumulans</taxon>
    </lineage>
</organism>
<dbReference type="InterPro" id="IPR014311">
    <property type="entry name" value="Guanine_deaminase"/>
</dbReference>
<dbReference type="InterPro" id="IPR051607">
    <property type="entry name" value="Metallo-dep_hydrolases"/>
</dbReference>
<gene>
    <name evidence="10" type="ORF">C7443_106141</name>
</gene>
<comment type="similarity">
    <text evidence="2 8">Belongs to the metallo-dependent hydrolases superfamily. ATZ/TRZ family.</text>
</comment>
<evidence type="ECO:0000256" key="3">
    <source>
        <dbReference type="ARBA" id="ARBA00012781"/>
    </source>
</evidence>
<evidence type="ECO:0000256" key="8">
    <source>
        <dbReference type="RuleBase" id="RU366009"/>
    </source>
</evidence>
<comment type="caution">
    <text evidence="10">The sequence shown here is derived from an EMBL/GenBank/DDBJ whole genome shotgun (WGS) entry which is preliminary data.</text>
</comment>
<dbReference type="EMBL" id="QGTJ01000006">
    <property type="protein sequence ID" value="PWV61127.1"/>
    <property type="molecule type" value="Genomic_DNA"/>
</dbReference>
<dbReference type="Proteomes" id="UP000246569">
    <property type="component" value="Unassembled WGS sequence"/>
</dbReference>
<dbReference type="PANTHER" id="PTHR11271:SF6">
    <property type="entry name" value="GUANINE DEAMINASE"/>
    <property type="match status" value="1"/>
</dbReference>
<evidence type="ECO:0000256" key="6">
    <source>
        <dbReference type="ARBA" id="ARBA00022833"/>
    </source>
</evidence>
<dbReference type="RefSeq" id="WP_110018803.1">
    <property type="nucleotide sequence ID" value="NZ_QGTJ01000006.1"/>
</dbReference>
<evidence type="ECO:0000256" key="5">
    <source>
        <dbReference type="ARBA" id="ARBA00022801"/>
    </source>
</evidence>
<keyword evidence="11" id="KW-1185">Reference proteome</keyword>
<dbReference type="NCBIfam" id="NF006679">
    <property type="entry name" value="PRK09228.1"/>
    <property type="match status" value="1"/>
</dbReference>
<comment type="catalytic activity">
    <reaction evidence="8">
        <text>guanine + H2O + H(+) = xanthine + NH4(+)</text>
        <dbReference type="Rhea" id="RHEA:14665"/>
        <dbReference type="ChEBI" id="CHEBI:15377"/>
        <dbReference type="ChEBI" id="CHEBI:15378"/>
        <dbReference type="ChEBI" id="CHEBI:16235"/>
        <dbReference type="ChEBI" id="CHEBI:17712"/>
        <dbReference type="ChEBI" id="CHEBI:28938"/>
        <dbReference type="EC" id="3.5.4.3"/>
    </reaction>
</comment>
<evidence type="ECO:0000313" key="10">
    <source>
        <dbReference type="EMBL" id="PWV61127.1"/>
    </source>
</evidence>
<evidence type="ECO:0000259" key="9">
    <source>
        <dbReference type="Pfam" id="PF01979"/>
    </source>
</evidence>
<comment type="pathway">
    <text evidence="1 8">Purine metabolism; guanine degradation; xanthine from guanine: step 1/1.</text>
</comment>
<dbReference type="SUPFAM" id="SSF51556">
    <property type="entry name" value="Metallo-dependent hydrolases"/>
    <property type="match status" value="1"/>
</dbReference>
<protein>
    <recommendedName>
        <fullName evidence="3 7">Guanine deaminase</fullName>
        <shortName evidence="8">Guanase</shortName>
        <ecNumber evidence="3 7">3.5.4.3</ecNumber>
    </recommendedName>
    <alternativeName>
        <fullName evidence="8">Guanine aminohydrolase</fullName>
    </alternativeName>
</protein>
<dbReference type="OrthoDB" id="9787621at2"/>
<dbReference type="UniPathway" id="UPA00603">
    <property type="reaction ID" value="UER00660"/>
</dbReference>
<dbReference type="SUPFAM" id="SSF51338">
    <property type="entry name" value="Composite domain of metallo-dependent hydrolases"/>
    <property type="match status" value="1"/>
</dbReference>
<dbReference type="GO" id="GO:0008892">
    <property type="term" value="F:guanine deaminase activity"/>
    <property type="evidence" value="ECO:0007669"/>
    <property type="project" value="UniProtKB-UniRule"/>
</dbReference>
<comment type="cofactor">
    <cofactor evidence="8">
        <name>Zn(2+)</name>
        <dbReference type="ChEBI" id="CHEBI:29105"/>
    </cofactor>
    <text evidence="8">Binds 1 zinc ion per subunit.</text>
</comment>
<dbReference type="InterPro" id="IPR006680">
    <property type="entry name" value="Amidohydro-rel"/>
</dbReference>
<accession>A0A317MUR9</accession>
<proteinExistence type="inferred from homology"/>
<keyword evidence="6 8" id="KW-0862">Zinc</keyword>
<comment type="function">
    <text evidence="8">Catalyzes the hydrolytic deamination of guanine, producing xanthine and ammonia.</text>
</comment>
<dbReference type="GO" id="GO:0008270">
    <property type="term" value="F:zinc ion binding"/>
    <property type="evidence" value="ECO:0007669"/>
    <property type="project" value="UniProtKB-UniRule"/>
</dbReference>